<accession>A0A1Y2A135</accession>
<name>A0A1Y2A135_9PLEO</name>
<evidence type="ECO:0000313" key="1">
    <source>
        <dbReference type="EMBL" id="ORY16219.1"/>
    </source>
</evidence>
<gene>
    <name evidence="1" type="ORF">BCR34DRAFT_557367</name>
</gene>
<dbReference type="Proteomes" id="UP000193144">
    <property type="component" value="Unassembled WGS sequence"/>
</dbReference>
<proteinExistence type="predicted"/>
<keyword evidence="2" id="KW-1185">Reference proteome</keyword>
<comment type="caution">
    <text evidence="1">The sequence shown here is derived from an EMBL/GenBank/DDBJ whole genome shotgun (WGS) entry which is preliminary data.</text>
</comment>
<organism evidence="1 2">
    <name type="scientific">Clohesyomyces aquaticus</name>
    <dbReference type="NCBI Taxonomy" id="1231657"/>
    <lineage>
        <taxon>Eukaryota</taxon>
        <taxon>Fungi</taxon>
        <taxon>Dikarya</taxon>
        <taxon>Ascomycota</taxon>
        <taxon>Pezizomycotina</taxon>
        <taxon>Dothideomycetes</taxon>
        <taxon>Pleosporomycetidae</taxon>
        <taxon>Pleosporales</taxon>
        <taxon>Lindgomycetaceae</taxon>
        <taxon>Clohesyomyces</taxon>
    </lineage>
</organism>
<dbReference type="AlphaFoldDB" id="A0A1Y2A135"/>
<sequence>MGADYNSYYPVPPVQNFAVGSIEPCQTPASIHMAATRVLLFLGIHCLTVLAAPIGNHCDTTSPFPAFTASSGRNHWLPRIMTIQTVESDSTKLQKAESPAITYVILRRLSGPVPFELKHGTFVLIYHLSPSNHSAQFALGVGEHWQSKAS</sequence>
<reference evidence="1 2" key="1">
    <citation type="submission" date="2016-07" db="EMBL/GenBank/DDBJ databases">
        <title>Pervasive Adenine N6-methylation of Active Genes in Fungi.</title>
        <authorList>
            <consortium name="DOE Joint Genome Institute"/>
            <person name="Mondo S.J."/>
            <person name="Dannebaum R.O."/>
            <person name="Kuo R.C."/>
            <person name="Labutti K."/>
            <person name="Haridas S."/>
            <person name="Kuo A."/>
            <person name="Salamov A."/>
            <person name="Ahrendt S.R."/>
            <person name="Lipzen A."/>
            <person name="Sullivan W."/>
            <person name="Andreopoulos W.B."/>
            <person name="Clum A."/>
            <person name="Lindquist E."/>
            <person name="Daum C."/>
            <person name="Ramamoorthy G.K."/>
            <person name="Gryganskyi A."/>
            <person name="Culley D."/>
            <person name="Magnuson J.K."/>
            <person name="James T.Y."/>
            <person name="O'Malley M.A."/>
            <person name="Stajich J.E."/>
            <person name="Spatafora J.W."/>
            <person name="Visel A."/>
            <person name="Grigoriev I.V."/>
        </authorList>
    </citation>
    <scope>NUCLEOTIDE SEQUENCE [LARGE SCALE GENOMIC DNA]</scope>
    <source>
        <strain evidence="1 2">CBS 115471</strain>
    </source>
</reference>
<dbReference type="EMBL" id="MCFA01000019">
    <property type="protein sequence ID" value="ORY16219.1"/>
    <property type="molecule type" value="Genomic_DNA"/>
</dbReference>
<protein>
    <submittedName>
        <fullName evidence="1">Uncharacterized protein</fullName>
    </submittedName>
</protein>
<evidence type="ECO:0000313" key="2">
    <source>
        <dbReference type="Proteomes" id="UP000193144"/>
    </source>
</evidence>